<dbReference type="EMBL" id="CP002452">
    <property type="protein sequence ID" value="ADV47015.1"/>
    <property type="molecule type" value="Genomic_DNA"/>
</dbReference>
<name>E6X1M4_NITSE</name>
<reference evidence="2" key="2">
    <citation type="submission" date="2011-01" db="EMBL/GenBank/DDBJ databases">
        <title>The complete genome of Nitratifractor salsuginis DSM 16511.</title>
        <authorList>
            <consortium name="US DOE Joint Genome Institute (JGI-PGF)"/>
            <person name="Lucas S."/>
            <person name="Copeland A."/>
            <person name="Lapidus A."/>
            <person name="Bruce D."/>
            <person name="Goodwin L."/>
            <person name="Pitluck S."/>
            <person name="Kyrpides N."/>
            <person name="Mavromatis K."/>
            <person name="Ivanova N."/>
            <person name="Mikhailova N."/>
            <person name="Zeytun A."/>
            <person name="Detter J.C."/>
            <person name="Tapia R."/>
            <person name="Han C."/>
            <person name="Land M."/>
            <person name="Hauser L."/>
            <person name="Markowitz V."/>
            <person name="Cheng J.-F."/>
            <person name="Hugenholtz P."/>
            <person name="Woyke T."/>
            <person name="Wu D."/>
            <person name="Tindall B."/>
            <person name="Schuetze A."/>
            <person name="Brambilla E."/>
            <person name="Klenk H.-P."/>
            <person name="Eisen J.A."/>
        </authorList>
    </citation>
    <scope>NUCLEOTIDE SEQUENCE [LARGE SCALE GENOMIC DNA]</scope>
    <source>
        <strain evidence="2">DSM 16511 / JCM 12458 / E9I37-1</strain>
    </source>
</reference>
<keyword evidence="2" id="KW-1185">Reference proteome</keyword>
<dbReference type="AlphaFoldDB" id="E6X1M4"/>
<accession>E6X1M4</accession>
<dbReference type="OrthoDB" id="7060261at2"/>
<evidence type="ECO:0000313" key="2">
    <source>
        <dbReference type="Proteomes" id="UP000008633"/>
    </source>
</evidence>
<protein>
    <submittedName>
        <fullName evidence="1">Uncharacterized protein</fullName>
    </submittedName>
</protein>
<dbReference type="HOGENOM" id="CLU_1883572_0_0_7"/>
<reference evidence="1 2" key="1">
    <citation type="journal article" date="2011" name="Stand. Genomic Sci.">
        <title>Complete genome sequence of Nitratifractor salsuginis type strain (E9I37-1).</title>
        <authorList>
            <person name="Anderson I."/>
            <person name="Sikorski J."/>
            <person name="Zeytun A."/>
            <person name="Nolan M."/>
            <person name="Lapidus A."/>
            <person name="Lucas S."/>
            <person name="Hammon N."/>
            <person name="Deshpande S."/>
            <person name="Cheng J.F."/>
            <person name="Tapia R."/>
            <person name="Han C."/>
            <person name="Goodwin L."/>
            <person name="Pitluck S."/>
            <person name="Liolios K."/>
            <person name="Pagani I."/>
            <person name="Ivanova N."/>
            <person name="Huntemann M."/>
            <person name="Mavromatis K."/>
            <person name="Ovchinikova G."/>
            <person name="Pati A."/>
            <person name="Chen A."/>
            <person name="Palaniappan K."/>
            <person name="Land M."/>
            <person name="Hauser L."/>
            <person name="Brambilla E.M."/>
            <person name="Ngatchou-Djao O.D."/>
            <person name="Rohde M."/>
            <person name="Tindall B.J."/>
            <person name="Goker M."/>
            <person name="Detter J.C."/>
            <person name="Woyke T."/>
            <person name="Bristow J."/>
            <person name="Eisen J.A."/>
            <person name="Markowitz V."/>
            <person name="Hugenholtz P."/>
            <person name="Klenk H.P."/>
            <person name="Kyrpides N.C."/>
        </authorList>
    </citation>
    <scope>NUCLEOTIDE SEQUENCE [LARGE SCALE GENOMIC DNA]</scope>
    <source>
        <strain evidence="2">DSM 16511 / JCM 12458 / E9I37-1</strain>
    </source>
</reference>
<proteinExistence type="predicted"/>
<dbReference type="STRING" id="749222.Nitsa_1770"/>
<sequence length="135" mass="14434">MICSIGGFVFEAHDVTGLGMSSNAHFGEYKPYGDDPHYHNTQGSTKTIAMSGRYVAASNSRALALESMLKSKNPTRFTMATGESERVIITDYRINRKDFVSHSGAVSMDISVTMKRVSGGGLGILSILGGLLALV</sequence>
<dbReference type="RefSeq" id="WP_013554700.1">
    <property type="nucleotide sequence ID" value="NC_014935.1"/>
</dbReference>
<gene>
    <name evidence="1" type="ordered locus">Nitsa_1770</name>
</gene>
<evidence type="ECO:0000313" key="1">
    <source>
        <dbReference type="EMBL" id="ADV47015.1"/>
    </source>
</evidence>
<dbReference type="KEGG" id="nsa:Nitsa_1770"/>
<dbReference type="Proteomes" id="UP000008633">
    <property type="component" value="Chromosome"/>
</dbReference>
<organism evidence="1 2">
    <name type="scientific">Nitratifractor salsuginis (strain DSM 16511 / JCM 12458 / E9I37-1)</name>
    <dbReference type="NCBI Taxonomy" id="749222"/>
    <lineage>
        <taxon>Bacteria</taxon>
        <taxon>Pseudomonadati</taxon>
        <taxon>Campylobacterota</taxon>
        <taxon>Epsilonproteobacteria</taxon>
        <taxon>Campylobacterales</taxon>
        <taxon>Sulfurovaceae</taxon>
        <taxon>Nitratifractor</taxon>
    </lineage>
</organism>